<sequence length="669" mass="76526">MGPNFLPIPSLPLLGRQRSRKSTNKPANLRPKRQKTQATDKSLEKSLVSGLHRTTSSPLLRTSNNHGGDSRSGTTLLPATNGPDFLSTSHADPFANLPMNAQAAADSDELPPYLGDDLFDFELSSYAEAFPGEDLTAPAFTTMDSIFDDGLNFDFGTTLQDYEIVGSQSNSRGSSSTSLVPRASLVHQSSSGSSGWTSTGGFCTPIEIEVENEYEEEDNTAVEAQEIDDLLIVTQGKRKRGSLNAKDREDAAKTRQMKACVRCRAQKIKCRYDENDPEGPCTPCKIATQTVHKIPCLRYKLIDFTIYRPWQTGYTARWQKLEMKNVTQWASPEVRLFTIRASVFPGYKITVKHRAFIPIEGDKMERKWMDGKQKKSIKIPPYAILDMEEAARDFRKIIDETAFEHIDEYLESKHTDEFVKATYDMAKQHSRRAPADEERILLQNLFRMWFAIMITTETAWLEGPDTEDLRPVESSYPLAPGRVLRPPVSIEQWDFLTTLRVIIPLRRKVLDDLQRLILSNKPQAFTTIYLCTFVLLHLCSMWSADRYRHANKHDSPIRFTLPKFVEEVHHGANNLLAHFHYYIGDIQLLAINWKERHKSRLAHLSTHEVGYYYFVAELLKEKSRVRAIKAAHDIDLYEDELYFVSQMFETNWRPKDGFRCPLANIDLWL</sequence>
<evidence type="ECO:0000256" key="2">
    <source>
        <dbReference type="SAM" id="MobiDB-lite"/>
    </source>
</evidence>
<dbReference type="GO" id="GO:0008270">
    <property type="term" value="F:zinc ion binding"/>
    <property type="evidence" value="ECO:0007669"/>
    <property type="project" value="InterPro"/>
</dbReference>
<evidence type="ECO:0000313" key="4">
    <source>
        <dbReference type="Proteomes" id="UP000799424"/>
    </source>
</evidence>
<dbReference type="PANTHER" id="PTHR35392">
    <property type="entry name" value="ZN(II)2CYS6 TRANSCRIPTION FACTOR (EUROFUNG)-RELATED-RELATED"/>
    <property type="match status" value="1"/>
</dbReference>
<proteinExistence type="predicted"/>
<keyword evidence="1" id="KW-0539">Nucleus</keyword>
<keyword evidence="4" id="KW-1185">Reference proteome</keyword>
<dbReference type="EMBL" id="MU006231">
    <property type="protein sequence ID" value="KAF2824032.1"/>
    <property type="molecule type" value="Genomic_DNA"/>
</dbReference>
<feature type="compositionally biased region" description="Polar residues" evidence="2">
    <location>
        <begin position="52"/>
        <end position="78"/>
    </location>
</feature>
<dbReference type="InterPro" id="IPR052973">
    <property type="entry name" value="Fungal_sec-metab_reg_TF"/>
</dbReference>
<feature type="region of interest" description="Disordered" evidence="2">
    <location>
        <begin position="1"/>
        <end position="83"/>
    </location>
</feature>
<dbReference type="Proteomes" id="UP000799424">
    <property type="component" value="Unassembled WGS sequence"/>
</dbReference>
<dbReference type="GO" id="GO:0000981">
    <property type="term" value="F:DNA-binding transcription factor activity, RNA polymerase II-specific"/>
    <property type="evidence" value="ECO:0007669"/>
    <property type="project" value="InterPro"/>
</dbReference>
<dbReference type="OrthoDB" id="3474066at2759"/>
<gene>
    <name evidence="3" type="ORF">CC86DRAFT_372164</name>
</gene>
<accession>A0A6A6ZSH9</accession>
<evidence type="ECO:0008006" key="5">
    <source>
        <dbReference type="Google" id="ProtNLM"/>
    </source>
</evidence>
<evidence type="ECO:0000256" key="1">
    <source>
        <dbReference type="ARBA" id="ARBA00023242"/>
    </source>
</evidence>
<dbReference type="InterPro" id="IPR001138">
    <property type="entry name" value="Zn2Cys6_DnaBD"/>
</dbReference>
<name>A0A6A6ZSH9_9PLEO</name>
<reference evidence="3" key="1">
    <citation type="journal article" date="2020" name="Stud. Mycol.">
        <title>101 Dothideomycetes genomes: a test case for predicting lifestyles and emergence of pathogens.</title>
        <authorList>
            <person name="Haridas S."/>
            <person name="Albert R."/>
            <person name="Binder M."/>
            <person name="Bloem J."/>
            <person name="Labutti K."/>
            <person name="Salamov A."/>
            <person name="Andreopoulos B."/>
            <person name="Baker S."/>
            <person name="Barry K."/>
            <person name="Bills G."/>
            <person name="Bluhm B."/>
            <person name="Cannon C."/>
            <person name="Castanera R."/>
            <person name="Culley D."/>
            <person name="Daum C."/>
            <person name="Ezra D."/>
            <person name="Gonzalez J."/>
            <person name="Henrissat B."/>
            <person name="Kuo A."/>
            <person name="Liang C."/>
            <person name="Lipzen A."/>
            <person name="Lutzoni F."/>
            <person name="Magnuson J."/>
            <person name="Mondo S."/>
            <person name="Nolan M."/>
            <person name="Ohm R."/>
            <person name="Pangilinan J."/>
            <person name="Park H.-J."/>
            <person name="Ramirez L."/>
            <person name="Alfaro M."/>
            <person name="Sun H."/>
            <person name="Tritt A."/>
            <person name="Yoshinaga Y."/>
            <person name="Zwiers L.-H."/>
            <person name="Turgeon B."/>
            <person name="Goodwin S."/>
            <person name="Spatafora J."/>
            <person name="Crous P."/>
            <person name="Grigoriev I."/>
        </authorList>
    </citation>
    <scope>NUCLEOTIDE SEQUENCE</scope>
    <source>
        <strain evidence="3">CBS 113818</strain>
    </source>
</reference>
<dbReference type="AlphaFoldDB" id="A0A6A6ZSH9"/>
<dbReference type="PANTHER" id="PTHR35392:SF3">
    <property type="entry name" value="ZN(2)-C6 FUNGAL-TYPE DOMAIN-CONTAINING PROTEIN"/>
    <property type="match status" value="1"/>
</dbReference>
<protein>
    <recommendedName>
        <fullName evidence="5">Zn(2)-C6 fungal-type domain-containing protein</fullName>
    </recommendedName>
</protein>
<dbReference type="CDD" id="cd00067">
    <property type="entry name" value="GAL4"/>
    <property type="match status" value="1"/>
</dbReference>
<evidence type="ECO:0000313" key="3">
    <source>
        <dbReference type="EMBL" id="KAF2824032.1"/>
    </source>
</evidence>
<organism evidence="3 4">
    <name type="scientific">Ophiobolus disseminans</name>
    <dbReference type="NCBI Taxonomy" id="1469910"/>
    <lineage>
        <taxon>Eukaryota</taxon>
        <taxon>Fungi</taxon>
        <taxon>Dikarya</taxon>
        <taxon>Ascomycota</taxon>
        <taxon>Pezizomycotina</taxon>
        <taxon>Dothideomycetes</taxon>
        <taxon>Pleosporomycetidae</taxon>
        <taxon>Pleosporales</taxon>
        <taxon>Pleosporineae</taxon>
        <taxon>Phaeosphaeriaceae</taxon>
        <taxon>Ophiobolus</taxon>
    </lineage>
</organism>